<keyword evidence="1" id="KW-0175">Coiled coil</keyword>
<reference evidence="3 4" key="1">
    <citation type="journal article" date="2012" name="BMC Genomics">
        <title>Comparative genomic analysis and phylogenetic position of Theileria equi.</title>
        <authorList>
            <person name="Kappmeyer L.S."/>
            <person name="Thiagarajan M."/>
            <person name="Herndon D.R."/>
            <person name="Ramsay J.D."/>
            <person name="Caler E."/>
            <person name="Djikeng A."/>
            <person name="Gillespie J.J."/>
            <person name="Lau A.O."/>
            <person name="Roalson E.H."/>
            <person name="Silva J.C."/>
            <person name="Silva M.G."/>
            <person name="Suarez C.E."/>
            <person name="Ueti M.W."/>
            <person name="Nene V.M."/>
            <person name="Mealey R.H."/>
            <person name="Knowles D.P."/>
            <person name="Brayton K.A."/>
        </authorList>
    </citation>
    <scope>NUCLEOTIDE SEQUENCE [LARGE SCALE GENOMIC DNA]</scope>
    <source>
        <strain evidence="3 4">WA</strain>
    </source>
</reference>
<gene>
    <name evidence="3" type="ORF">BEWA_035780</name>
</gene>
<dbReference type="eggNOG" id="ENOG502S6VP">
    <property type="taxonomic scope" value="Eukaryota"/>
</dbReference>
<protein>
    <submittedName>
        <fullName evidence="3">Liver stage protein 3 like protein</fullName>
    </submittedName>
</protein>
<evidence type="ECO:0000256" key="2">
    <source>
        <dbReference type="SAM" id="MobiDB-lite"/>
    </source>
</evidence>
<sequence>MAYIESVDDCDGLKFQHGPNSNTGIDWKNSGSVIQVSNDHDLLFIASKTVEVYKCSKFLSSLLDSQGTPSVHPVKHINVPFEIKRLRIKGDLLAIQGDSCLILYDFIKWMIVRKWDRKLVDFQWLNDSIVCIDENGIMLHRVDDDENVPEEDDSHLVSQNAQVEDDANGDTNGGSDSSARAEATTFDASDDNDQYHDVNVYSGSEYSIEKDKEAECISPQVDVTLHTDDFGQEHENEDGQLDTLNVSDDVLSTLTIGTEASVTQELDVKTIEPTMPSDIKEYTPPVEDTSLTIEHVQDNNLTSTAAEQTTTDQHARSKLARHMYTLDYRESLDRLLASNSQGSLDSEVSSIDDPEATISVRESKDNVHQEPTTDRGSDKGYSEDEKDNVESSVIVPEVVDDPSHQFFTNLSANNYESFSGFKLLEENLDLIGNFGAWKGLDETQKNGSIGNLAENFSGLFSEKNNGDDHVSQSSFFTASKLLEQGNKESHTHSSRSTRIAPVLTIPTKSEVISPEYEGYIASCISNPPSIACINEESFKTGSIEYSRIKLPDDLNPSDLESAIVVGCSLLPENFAAVSMVLNSQDTLICIIKFEDSKSTTTLSYAYNELYLLDIIDPHHISSRIESLWIPSWETLMVWSGNSTQVVIISKNEKLTGGDWKVLMMQEGYCLESTDGEMGTRGLSFSVHFRETLYRKNACADTPLLVDPPVFLLAQMDGVISMHCADVWSRQGEVQILDETMGIDRGSASDASHADVTSVVSIEDIHLSLHKVVPPKPFVGLTSPEATSGATNEPEPSSTSIPVTVTIHSFAENDAETDRSERLSNEEIIEKLYDEGIRRIWNLDGESEIKLEAIKLFEAFSNTLDAFEAKVSNVCDTDVPTLDLNDNIEQKMDIMDDIILKWEGEVKKLEKMQKEMMDSINTFECTLKPAPSVELPLEHKMLLKNAKDIAAAPASCSVDFSDFSIKEAEDVIEGVYGSLMELQDKLERYEKQVDEIELDLIFKKIKGSRDTQKGSLLPLSSLQVTSLPIVPGGTTCETLERNVKSAASDARVKFEELLDAIEEISTRDVSISLENLKLEKEHSPKFNKYQEMKSNANKSNVDSESPLERTLSATLDKPKDTLFSFSSFGAKNVPDASSPPVTSPEDKPLSINVEPKVEGPKPEPVVLEQEASPLDSSNQTSLNESSQTPDVSLQISTPTNDATDPLESNRESMMDGQDAMDAVPTTINTPSSGLDGGQSLDFTSGSGNTSGTAGSSIFSSSMFNTTGSIFGTDRPAESQPSTFGSSMFSAPVTYIFGQQSDVLMGSNLGSSGAGTSIFSTFASNTSFADIAASKSAQPPTGSFTGMSGFTSGNFKAEGLNFSSVQGLLGTSSSQNQQFGGGPFGFGSSTMNAFPQFGQSTVSTLGGTSQPNTTSGDLWTRARQSNPLD</sequence>
<feature type="compositionally biased region" description="Polar residues" evidence="2">
    <location>
        <begin position="1173"/>
        <end position="1201"/>
    </location>
</feature>
<feature type="region of interest" description="Disordered" evidence="2">
    <location>
        <begin position="1395"/>
        <end position="1427"/>
    </location>
</feature>
<accession>L1LDL4</accession>
<dbReference type="VEuPathDB" id="PiroplasmaDB:BEWA_035780"/>
<dbReference type="Proteomes" id="UP000031512">
    <property type="component" value="Unassembled WGS sequence"/>
</dbReference>
<feature type="compositionally biased region" description="Polar residues" evidence="2">
    <location>
        <begin position="340"/>
        <end position="349"/>
    </location>
</feature>
<feature type="region of interest" description="Disordered" evidence="2">
    <location>
        <begin position="146"/>
        <end position="196"/>
    </location>
</feature>
<organism evidence="3 4">
    <name type="scientific">Theileria equi strain WA</name>
    <dbReference type="NCBI Taxonomy" id="1537102"/>
    <lineage>
        <taxon>Eukaryota</taxon>
        <taxon>Sar</taxon>
        <taxon>Alveolata</taxon>
        <taxon>Apicomplexa</taxon>
        <taxon>Aconoidasida</taxon>
        <taxon>Piroplasmida</taxon>
        <taxon>Theileriidae</taxon>
        <taxon>Theileria</taxon>
    </lineage>
</organism>
<dbReference type="STRING" id="1537102.L1LDL4"/>
<keyword evidence="4" id="KW-1185">Reference proteome</keyword>
<feature type="coiled-coil region" evidence="1">
    <location>
        <begin position="971"/>
        <end position="1005"/>
    </location>
</feature>
<evidence type="ECO:0000313" key="4">
    <source>
        <dbReference type="Proteomes" id="UP000031512"/>
    </source>
</evidence>
<proteinExistence type="predicted"/>
<name>L1LDL4_THEEQ</name>
<feature type="compositionally biased region" description="Basic and acidic residues" evidence="2">
    <location>
        <begin position="361"/>
        <end position="383"/>
    </location>
</feature>
<feature type="compositionally biased region" description="Polar residues" evidence="2">
    <location>
        <begin position="169"/>
        <end position="178"/>
    </location>
</feature>
<evidence type="ECO:0000313" key="3">
    <source>
        <dbReference type="EMBL" id="EKX73542.1"/>
    </source>
</evidence>
<dbReference type="KEGG" id="beq:BEWA_035780"/>
<dbReference type="GeneID" id="15807946"/>
<evidence type="ECO:0000256" key="1">
    <source>
        <dbReference type="SAM" id="Coils"/>
    </source>
</evidence>
<dbReference type="EMBL" id="ACOU01000002">
    <property type="protein sequence ID" value="EKX73542.1"/>
    <property type="molecule type" value="Genomic_DNA"/>
</dbReference>
<comment type="caution">
    <text evidence="3">The sequence shown here is derived from an EMBL/GenBank/DDBJ whole genome shotgun (WGS) entry which is preliminary data.</text>
</comment>
<feature type="region of interest" description="Disordered" evidence="2">
    <location>
        <begin position="1127"/>
        <end position="1214"/>
    </location>
</feature>
<feature type="region of interest" description="Disordered" evidence="2">
    <location>
        <begin position="340"/>
        <end position="390"/>
    </location>
</feature>
<dbReference type="RefSeq" id="XP_004832994.1">
    <property type="nucleotide sequence ID" value="XM_004832937.1"/>
</dbReference>